<protein>
    <submittedName>
        <fullName evidence="2">Protein phosphatase</fullName>
    </submittedName>
</protein>
<evidence type="ECO:0000313" key="2">
    <source>
        <dbReference type="EMBL" id="SFK39486.1"/>
    </source>
</evidence>
<dbReference type="InterPro" id="IPR004843">
    <property type="entry name" value="Calcineurin-like_PHP"/>
</dbReference>
<accession>A0A1I3Z7C2</accession>
<dbReference type="InterPro" id="IPR050126">
    <property type="entry name" value="Ap4A_hydrolase"/>
</dbReference>
<proteinExistence type="predicted"/>
<dbReference type="AlphaFoldDB" id="A0A1I3Z7C2"/>
<name>A0A1I3Z7C2_9PROT</name>
<dbReference type="GO" id="GO:0016791">
    <property type="term" value="F:phosphatase activity"/>
    <property type="evidence" value="ECO:0007669"/>
    <property type="project" value="TreeGrafter"/>
</dbReference>
<feature type="domain" description="Calcineurin-like phosphoesterase" evidence="1">
    <location>
        <begin position="20"/>
        <end position="145"/>
    </location>
</feature>
<dbReference type="RefSeq" id="WP_092958110.1">
    <property type="nucleotide sequence ID" value="NZ_FOSQ01000002.1"/>
</dbReference>
<dbReference type="PANTHER" id="PTHR42850">
    <property type="entry name" value="METALLOPHOSPHOESTERASE"/>
    <property type="match status" value="1"/>
</dbReference>
<dbReference type="OrthoDB" id="9807890at2"/>
<sequence>MAPLPSPVGHLWRGFAGLRVVADVHGDAAAFIHAIEGALAADMFIIQLGDLTDHGPDSPEVLRRMFALIDEGRGLFILGNHDHKLRRALTGAPVRGQPEGLHRTLAQLDAAPDGEALKARAIEEIGRAPAWVHDGGRLFVHGGFHPGMLHSAPPPDAGERKAQGLMTRALYGQVTGRMRADGFPDRVHDWVDRIPADMVVVCGHDRRSTDGRPYVAEGAQGGRAIFVDCGAGKGGHLAWIDMPAWA</sequence>
<gene>
    <name evidence="2" type="ORF">SAMN02745775_102207</name>
</gene>
<dbReference type="Proteomes" id="UP000199473">
    <property type="component" value="Unassembled WGS sequence"/>
</dbReference>
<evidence type="ECO:0000259" key="1">
    <source>
        <dbReference type="Pfam" id="PF00149"/>
    </source>
</evidence>
<keyword evidence="3" id="KW-1185">Reference proteome</keyword>
<reference evidence="2 3" key="1">
    <citation type="submission" date="2016-10" db="EMBL/GenBank/DDBJ databases">
        <authorList>
            <person name="de Groot N.N."/>
        </authorList>
    </citation>
    <scope>NUCLEOTIDE SEQUENCE [LARGE SCALE GENOMIC DNA]</scope>
    <source>
        <strain evidence="2 3">DSM 19981</strain>
    </source>
</reference>
<dbReference type="SUPFAM" id="SSF56300">
    <property type="entry name" value="Metallo-dependent phosphatases"/>
    <property type="match status" value="1"/>
</dbReference>
<evidence type="ECO:0000313" key="3">
    <source>
        <dbReference type="Proteomes" id="UP000199473"/>
    </source>
</evidence>
<dbReference type="EMBL" id="FOSQ01000002">
    <property type="protein sequence ID" value="SFK39486.1"/>
    <property type="molecule type" value="Genomic_DNA"/>
</dbReference>
<dbReference type="STRING" id="1123062.SAMN02745775_102207"/>
<dbReference type="Gene3D" id="3.60.21.10">
    <property type="match status" value="1"/>
</dbReference>
<dbReference type="Pfam" id="PF00149">
    <property type="entry name" value="Metallophos"/>
    <property type="match status" value="1"/>
</dbReference>
<organism evidence="2 3">
    <name type="scientific">Falsiroseomonas stagni DSM 19981</name>
    <dbReference type="NCBI Taxonomy" id="1123062"/>
    <lineage>
        <taxon>Bacteria</taxon>
        <taxon>Pseudomonadati</taxon>
        <taxon>Pseudomonadota</taxon>
        <taxon>Alphaproteobacteria</taxon>
        <taxon>Acetobacterales</taxon>
        <taxon>Roseomonadaceae</taxon>
        <taxon>Falsiroseomonas</taxon>
    </lineage>
</organism>
<dbReference type="InterPro" id="IPR029052">
    <property type="entry name" value="Metallo-depent_PP-like"/>
</dbReference>
<dbReference type="GO" id="GO:0005737">
    <property type="term" value="C:cytoplasm"/>
    <property type="evidence" value="ECO:0007669"/>
    <property type="project" value="TreeGrafter"/>
</dbReference>